<dbReference type="InterPro" id="IPR041407">
    <property type="entry name" value="MazG_C"/>
</dbReference>
<dbReference type="Proteomes" id="UP001218362">
    <property type="component" value="Chromosome"/>
</dbReference>
<gene>
    <name evidence="3" type="ORF">P0Y56_09380</name>
</gene>
<feature type="domain" description="MazG C-terminal" evidence="2">
    <location>
        <begin position="107"/>
        <end position="292"/>
    </location>
</feature>
<feature type="domain" description="NTP pyrophosphohydrolase MazG-like" evidence="1">
    <location>
        <begin position="35"/>
        <end position="99"/>
    </location>
</feature>
<sequence>MDLKTYQAHALLTDQVPGTSDDEAATTLIVPMLGLAGETGQLLSEYKKHLRDGAAHRLFKDRVGEELGDLLWYIANVASKFGLDLDQIAEENLDKVRARFAPISAQAPQRDSEFPDLERLPRQMIVRLVEEPGSGPRPKVRMTINGEEIGSLLGDNAYDPDGYRFHDVFHLAYAAILGWSPNLRAFLKRKRKSRPLLDEVEDGGRARIIEEGVSALAFDYARVHSFLEGVSEVDYGLLRTIKSMTSHLEVGEATAADWERAIMEGFAVWRRVLANNGGEISVDLDARAINYLGAP</sequence>
<evidence type="ECO:0000259" key="2">
    <source>
        <dbReference type="Pfam" id="PF18722"/>
    </source>
</evidence>
<accession>A0AAJ5X646</accession>
<dbReference type="EMBL" id="CP119316">
    <property type="protein sequence ID" value="WEK45246.1"/>
    <property type="molecule type" value="Genomic_DNA"/>
</dbReference>
<evidence type="ECO:0000259" key="1">
    <source>
        <dbReference type="Pfam" id="PF03819"/>
    </source>
</evidence>
<protein>
    <submittedName>
        <fullName evidence="3">Nucleoside triphosphate pyrophosphohydrolase family protein</fullName>
    </submittedName>
</protein>
<dbReference type="Gene3D" id="1.10.287.1080">
    <property type="entry name" value="MazG-like"/>
    <property type="match status" value="1"/>
</dbReference>
<evidence type="ECO:0000313" key="3">
    <source>
        <dbReference type="EMBL" id="WEK45246.1"/>
    </source>
</evidence>
<dbReference type="Pfam" id="PF18722">
    <property type="entry name" value="MazG_C"/>
    <property type="match status" value="1"/>
</dbReference>
<dbReference type="CDD" id="cd11541">
    <property type="entry name" value="NTP-PPase_u4"/>
    <property type="match status" value="1"/>
</dbReference>
<evidence type="ECO:0000313" key="4">
    <source>
        <dbReference type="Proteomes" id="UP001218362"/>
    </source>
</evidence>
<proteinExistence type="predicted"/>
<dbReference type="InterPro" id="IPR004518">
    <property type="entry name" value="MazG-like_dom"/>
</dbReference>
<name>A0AAJ5X646_9SPHN</name>
<dbReference type="Pfam" id="PF03819">
    <property type="entry name" value="MazG"/>
    <property type="match status" value="1"/>
</dbReference>
<dbReference type="SUPFAM" id="SSF101386">
    <property type="entry name" value="all-alpha NTP pyrophosphatases"/>
    <property type="match status" value="1"/>
</dbReference>
<dbReference type="KEGG" id="acob:P0Y56_09380"/>
<dbReference type="AlphaFoldDB" id="A0AAJ5X646"/>
<organism evidence="3 4">
    <name type="scientific">Candidatus Andeanibacterium colombiense</name>
    <dbReference type="NCBI Taxonomy" id="3121345"/>
    <lineage>
        <taxon>Bacteria</taxon>
        <taxon>Pseudomonadati</taxon>
        <taxon>Pseudomonadota</taxon>
        <taxon>Alphaproteobacteria</taxon>
        <taxon>Sphingomonadales</taxon>
        <taxon>Sphingomonadaceae</taxon>
        <taxon>Candidatus Andeanibacterium</taxon>
    </lineage>
</organism>
<reference evidence="3" key="1">
    <citation type="submission" date="2023-03" db="EMBL/GenBank/DDBJ databases">
        <title>Andean soil-derived lignocellulolytic bacterial consortium as a source of novel taxa and putative plastic-active enzymes.</title>
        <authorList>
            <person name="Diaz-Garcia L."/>
            <person name="Chuvochina M."/>
            <person name="Feuerriegel G."/>
            <person name="Bunk B."/>
            <person name="Sproer C."/>
            <person name="Streit W.R."/>
            <person name="Rodriguez L.M."/>
            <person name="Overmann J."/>
            <person name="Jimenez D.J."/>
        </authorList>
    </citation>
    <scope>NUCLEOTIDE SEQUENCE</scope>
    <source>
        <strain evidence="3">MAG 26</strain>
    </source>
</reference>
<dbReference type="InterPro" id="IPR011379">
    <property type="entry name" value="MazG-related_GP37"/>
</dbReference>